<keyword evidence="9" id="KW-0808">Transferase</keyword>
<name>A0A0G4HUE9_9ALVE</name>
<accession>A0A0G4HUE9</accession>
<evidence type="ECO:0000313" key="16">
    <source>
        <dbReference type="EMBL" id="CEM48051.1"/>
    </source>
</evidence>
<dbReference type="InterPro" id="IPR058866">
    <property type="entry name" value="GDPGP1_N"/>
</dbReference>
<evidence type="ECO:0000256" key="10">
    <source>
        <dbReference type="ARBA" id="ARBA00022695"/>
    </source>
</evidence>
<feature type="domain" description="GDPGP1-like C-terminal" evidence="14">
    <location>
        <begin position="239"/>
        <end position="358"/>
    </location>
</feature>
<dbReference type="EC" id="2.7.7.78" evidence="5"/>
<sequence length="409" mass="45696">MDSLKAKWRAREQEGVLRYSSNQPTLRPSKDGRFVVHLLQERLSKRQLGVQIKSTSQPYDESKFHFRKVKLNEVVALVTSHETEEDTPMRFDFDPFPGVDESSLLGDHLPSFSKDAPGQKGKEGNPTSASPLLLAILMNVNPVLDFHSVLCPHIDKPLPQLYTRETTLLVLRTYLSLARETGGKGRNLRLMFNSIGAHASVNSLHWHILDLPDTYPQRLMANTKSSSDTQADLRAYPIENAPCQGGYPLLKGCVFETVPSWPVDTFVLSLEEKPGTDGSGWEKDAKTLESGMSAMVQVLQENDIPFNIYVSAEPKLRAFVWPRIFDFEAPSDGKCLVAVCELAGHFILYDEAFFRQETLTAEEREGIAQQENGRETGPGPSGLETAAVLFRHPAGVINDLIWKKLFKSA</sequence>
<protein>
    <recommendedName>
        <fullName evidence="6">GDP-D-glucose phosphorylase 1</fullName>
        <ecNumber evidence="5">2.7.7.78</ecNumber>
    </recommendedName>
</protein>
<dbReference type="GO" id="GO:0000166">
    <property type="term" value="F:nucleotide binding"/>
    <property type="evidence" value="ECO:0007669"/>
    <property type="project" value="UniProtKB-KW"/>
</dbReference>
<evidence type="ECO:0000256" key="1">
    <source>
        <dbReference type="ARBA" id="ARBA00000063"/>
    </source>
</evidence>
<keyword evidence="8" id="KW-0344">Guanine-nucleotide releasing factor</keyword>
<dbReference type="VEuPathDB" id="CryptoDB:Cvel_8637"/>
<dbReference type="PANTHER" id="PTHR20884:SF8">
    <property type="entry name" value="GDP-D-GLUCOSE PHOSPHORYLASE 1"/>
    <property type="match status" value="1"/>
</dbReference>
<evidence type="ECO:0000256" key="8">
    <source>
        <dbReference type="ARBA" id="ARBA00022658"/>
    </source>
</evidence>
<comment type="catalytic activity">
    <reaction evidence="1">
        <text>GDP-alpha-D-glucose + phosphate = alpha-D-glucose 1-phosphate + GDP + H(+)</text>
        <dbReference type="Rhea" id="RHEA:30387"/>
        <dbReference type="ChEBI" id="CHEBI:15378"/>
        <dbReference type="ChEBI" id="CHEBI:43474"/>
        <dbReference type="ChEBI" id="CHEBI:58189"/>
        <dbReference type="ChEBI" id="CHEBI:58601"/>
        <dbReference type="ChEBI" id="CHEBI:62230"/>
        <dbReference type="EC" id="2.7.7.78"/>
    </reaction>
</comment>
<dbReference type="InterPro" id="IPR058865">
    <property type="entry name" value="GDPGP1_C"/>
</dbReference>
<reference evidence="16" key="1">
    <citation type="submission" date="2014-11" db="EMBL/GenBank/DDBJ databases">
        <authorList>
            <person name="Otto D Thomas"/>
            <person name="Naeem Raeece"/>
        </authorList>
    </citation>
    <scope>NUCLEOTIDE SEQUENCE</scope>
</reference>
<evidence type="ECO:0000256" key="6">
    <source>
        <dbReference type="ARBA" id="ARBA00018857"/>
    </source>
</evidence>
<dbReference type="GO" id="GO:0005085">
    <property type="term" value="F:guanyl-nucleotide exchange factor activity"/>
    <property type="evidence" value="ECO:0007669"/>
    <property type="project" value="UniProtKB-KW"/>
</dbReference>
<dbReference type="GO" id="GO:0080048">
    <property type="term" value="F:GDP-D-glucose phosphorylase activity"/>
    <property type="evidence" value="ECO:0007669"/>
    <property type="project" value="UniProtKB-EC"/>
</dbReference>
<dbReference type="GO" id="GO:0005737">
    <property type="term" value="C:cytoplasm"/>
    <property type="evidence" value="ECO:0007669"/>
    <property type="project" value="UniProtKB-SubCell"/>
</dbReference>
<keyword evidence="10" id="KW-0548">Nucleotidyltransferase</keyword>
<evidence type="ECO:0000256" key="9">
    <source>
        <dbReference type="ARBA" id="ARBA00022679"/>
    </source>
</evidence>
<keyword evidence="12" id="KW-0378">Hydrolase</keyword>
<dbReference type="PANTHER" id="PTHR20884">
    <property type="entry name" value="GDP-D-GLUCOSE PHOSPHORYLASE 1"/>
    <property type="match status" value="1"/>
</dbReference>
<evidence type="ECO:0000256" key="3">
    <source>
        <dbReference type="ARBA" id="ARBA00004496"/>
    </source>
</evidence>
<keyword evidence="11" id="KW-0547">Nucleotide-binding</keyword>
<evidence type="ECO:0000256" key="5">
    <source>
        <dbReference type="ARBA" id="ARBA00012507"/>
    </source>
</evidence>
<dbReference type="Pfam" id="PF26216">
    <property type="entry name" value="GDPGP1_C"/>
    <property type="match status" value="1"/>
</dbReference>
<comment type="function">
    <text evidence="2">Specific and highly efficient GDP-D-glucose phosphorylase regulating the levels of GDP-D-glucose in cells.</text>
</comment>
<evidence type="ECO:0000256" key="7">
    <source>
        <dbReference type="ARBA" id="ARBA00022490"/>
    </source>
</evidence>
<comment type="similarity">
    <text evidence="4">Belongs to the GDPGP1 family.</text>
</comment>
<evidence type="ECO:0000256" key="11">
    <source>
        <dbReference type="ARBA" id="ARBA00022741"/>
    </source>
</evidence>
<proteinExistence type="inferred from homology"/>
<evidence type="ECO:0000256" key="2">
    <source>
        <dbReference type="ARBA" id="ARBA00003049"/>
    </source>
</evidence>
<evidence type="ECO:0000256" key="13">
    <source>
        <dbReference type="SAM" id="MobiDB-lite"/>
    </source>
</evidence>
<dbReference type="GO" id="GO:0006006">
    <property type="term" value="P:glucose metabolic process"/>
    <property type="evidence" value="ECO:0007669"/>
    <property type="project" value="TreeGrafter"/>
</dbReference>
<keyword evidence="7" id="KW-0963">Cytoplasm</keyword>
<dbReference type="GO" id="GO:0016787">
    <property type="term" value="F:hydrolase activity"/>
    <property type="evidence" value="ECO:0007669"/>
    <property type="project" value="UniProtKB-KW"/>
</dbReference>
<evidence type="ECO:0000256" key="12">
    <source>
        <dbReference type="ARBA" id="ARBA00022801"/>
    </source>
</evidence>
<feature type="domain" description="GDPGP1-like N-terminal" evidence="15">
    <location>
        <begin position="134"/>
        <end position="208"/>
    </location>
</feature>
<dbReference type="AlphaFoldDB" id="A0A0G4HUE9"/>
<dbReference type="EMBL" id="CDMZ01003919">
    <property type="protein sequence ID" value="CEM48051.1"/>
    <property type="molecule type" value="Genomic_DNA"/>
</dbReference>
<evidence type="ECO:0000256" key="4">
    <source>
        <dbReference type="ARBA" id="ARBA00006451"/>
    </source>
</evidence>
<gene>
    <name evidence="16" type="ORF">Cvel_8637</name>
</gene>
<dbReference type="Pfam" id="PF26217">
    <property type="entry name" value="GDPGP1_N"/>
    <property type="match status" value="2"/>
</dbReference>
<dbReference type="InterPro" id="IPR026506">
    <property type="entry name" value="GDPGP"/>
</dbReference>
<evidence type="ECO:0000259" key="15">
    <source>
        <dbReference type="Pfam" id="PF26217"/>
    </source>
</evidence>
<organism evidence="16">
    <name type="scientific">Chromera velia CCMP2878</name>
    <dbReference type="NCBI Taxonomy" id="1169474"/>
    <lineage>
        <taxon>Eukaryota</taxon>
        <taxon>Sar</taxon>
        <taxon>Alveolata</taxon>
        <taxon>Colpodellida</taxon>
        <taxon>Chromeraceae</taxon>
        <taxon>Chromera</taxon>
    </lineage>
</organism>
<feature type="domain" description="GDPGP1-like N-terminal" evidence="15">
    <location>
        <begin position="3"/>
        <end position="86"/>
    </location>
</feature>
<comment type="subcellular location">
    <subcellularLocation>
        <location evidence="3">Cytoplasm</location>
    </subcellularLocation>
</comment>
<evidence type="ECO:0000259" key="14">
    <source>
        <dbReference type="Pfam" id="PF26216"/>
    </source>
</evidence>
<feature type="region of interest" description="Disordered" evidence="13">
    <location>
        <begin position="107"/>
        <end position="127"/>
    </location>
</feature>